<organism evidence="1">
    <name type="scientific">Trepomonas sp. PC1</name>
    <dbReference type="NCBI Taxonomy" id="1076344"/>
    <lineage>
        <taxon>Eukaryota</taxon>
        <taxon>Metamonada</taxon>
        <taxon>Diplomonadida</taxon>
        <taxon>Hexamitidae</taxon>
        <taxon>Hexamitinae</taxon>
        <taxon>Trepomonas</taxon>
    </lineage>
</organism>
<proteinExistence type="predicted"/>
<feature type="non-terminal residue" evidence="1">
    <location>
        <position position="1"/>
    </location>
</feature>
<sequence>LLVMPHYKRELGPFDTGMYTTVNNVFLSKHFRETLQKAIPYMLNKEFNQPTIQFDINLGNSTINFIISKLKFQHIIVNNELICIQKTVHINVNSTTKMTFNWVLQQKQYPYLTDSGSGELKMPYSIFESDLRSITFHKNMELMFEQVNFVINNMELELTDLAWLTTAKKIIEERVAVELKKALPNNVRIAVPNFVEQKLRSDDYFVRYQQPVQNVIKDERVLLGWKIQENHLILWKSGYIYNIDSINDEFITQDMLNDVDEIQSSYDIVYQVAKACFNNLLYIFDRYYNSYSGLHYKSTAAPEIRIINKNQILITIQTNYNGSQSFEFVGEPKWREVQRKNQPITFIYFEFLQQQGEIQTEIVNKLNEQLLVNGYQINHPLPLVEAKIELNEKDQTINLLGNIQK</sequence>
<reference evidence="1" key="1">
    <citation type="submission" date="2015-07" db="EMBL/GenBank/DDBJ databases">
        <title>Adaptation to a free-living lifestyle via gene acquisitions in the diplomonad Trepomonas sp. PC1.</title>
        <authorList>
            <person name="Xu F."/>
            <person name="Jerlstrom-Hultqvist J."/>
            <person name="Kolisko M."/>
            <person name="Simpson A.G.B."/>
            <person name="Roger A.J."/>
            <person name="Svard S.G."/>
            <person name="Andersson J.O."/>
        </authorList>
    </citation>
    <scope>NUCLEOTIDE SEQUENCE</scope>
    <source>
        <strain evidence="1">PC1</strain>
    </source>
</reference>
<evidence type="ECO:0008006" key="2">
    <source>
        <dbReference type="Google" id="ProtNLM"/>
    </source>
</evidence>
<dbReference type="AlphaFoldDB" id="A0A146K1C7"/>
<dbReference type="EMBL" id="GDID01007257">
    <property type="protein sequence ID" value="JAP89349.1"/>
    <property type="molecule type" value="Transcribed_RNA"/>
</dbReference>
<protein>
    <recommendedName>
        <fullName evidence="2">BPI-like protein</fullName>
    </recommendedName>
</protein>
<name>A0A146K1C7_9EUKA</name>
<gene>
    <name evidence="1" type="ORF">TPC1_31156</name>
</gene>
<feature type="non-terminal residue" evidence="1">
    <location>
        <position position="405"/>
    </location>
</feature>
<evidence type="ECO:0000313" key="1">
    <source>
        <dbReference type="EMBL" id="JAP89349.1"/>
    </source>
</evidence>
<accession>A0A146K1C7</accession>